<dbReference type="SMART" id="SM00184">
    <property type="entry name" value="RING"/>
    <property type="match status" value="1"/>
</dbReference>
<dbReference type="PROSITE" id="PS50089">
    <property type="entry name" value="ZF_RING_2"/>
    <property type="match status" value="1"/>
</dbReference>
<keyword evidence="1" id="KW-0479">Metal-binding</keyword>
<proteinExistence type="predicted"/>
<dbReference type="Pfam" id="PF13920">
    <property type="entry name" value="zf-C3HC4_3"/>
    <property type="match status" value="1"/>
</dbReference>
<dbReference type="SUPFAM" id="SSF57850">
    <property type="entry name" value="RING/U-box"/>
    <property type="match status" value="1"/>
</dbReference>
<dbReference type="Proteomes" id="UP001497512">
    <property type="component" value="Chromosome 6"/>
</dbReference>
<organism evidence="3 4">
    <name type="scientific">Sphagnum troendelagicum</name>
    <dbReference type="NCBI Taxonomy" id="128251"/>
    <lineage>
        <taxon>Eukaryota</taxon>
        <taxon>Viridiplantae</taxon>
        <taxon>Streptophyta</taxon>
        <taxon>Embryophyta</taxon>
        <taxon>Bryophyta</taxon>
        <taxon>Sphagnophytina</taxon>
        <taxon>Sphagnopsida</taxon>
        <taxon>Sphagnales</taxon>
        <taxon>Sphagnaceae</taxon>
        <taxon>Sphagnum</taxon>
    </lineage>
</organism>
<name>A0ABP0UUV3_9BRYO</name>
<dbReference type="InterPro" id="IPR013083">
    <property type="entry name" value="Znf_RING/FYVE/PHD"/>
</dbReference>
<keyword evidence="4" id="KW-1185">Reference proteome</keyword>
<keyword evidence="1" id="KW-0862">Zinc</keyword>
<accession>A0ABP0UUV3</accession>
<dbReference type="EMBL" id="OZ019898">
    <property type="protein sequence ID" value="CAK9229958.1"/>
    <property type="molecule type" value="Genomic_DNA"/>
</dbReference>
<reference evidence="3" key="1">
    <citation type="submission" date="2024-02" db="EMBL/GenBank/DDBJ databases">
        <authorList>
            <consortium name="ELIXIR-Norway"/>
            <consortium name="Elixir Norway"/>
        </authorList>
    </citation>
    <scope>NUCLEOTIDE SEQUENCE</scope>
</reference>
<protein>
    <recommendedName>
        <fullName evidence="2">RING-type domain-containing protein</fullName>
    </recommendedName>
</protein>
<evidence type="ECO:0000313" key="3">
    <source>
        <dbReference type="EMBL" id="CAK9229958.1"/>
    </source>
</evidence>
<feature type="domain" description="RING-type" evidence="2">
    <location>
        <begin position="279"/>
        <end position="328"/>
    </location>
</feature>
<dbReference type="InterPro" id="IPR001841">
    <property type="entry name" value="Znf_RING"/>
</dbReference>
<evidence type="ECO:0000259" key="2">
    <source>
        <dbReference type="PROSITE" id="PS50089"/>
    </source>
</evidence>
<gene>
    <name evidence="3" type="ORF">CSSPTR1EN2_LOCUS19993</name>
</gene>
<evidence type="ECO:0000313" key="4">
    <source>
        <dbReference type="Proteomes" id="UP001497512"/>
    </source>
</evidence>
<sequence>MATDNDEEFFGLFDDEEDFDISAAAVAAAATVGVPEDTTSAIQEMMNSSDDLFVLRISQTHNFKTNLKDREDAKWKEIEQLMDDSVASEFEKRESYPVEGVPLLEACQARQGDLIALKNQIAQEECLNLLESQINSATDDEGQIVEEIVNRSLCAVEQQMKLKELDEKHRNSIFALREDQHKTLLEHLKCNREERDKLLDECSDSRMLLLEQVEATKANTQTVLNDAFTTLEQGRQEQHMSMSYIAAMLMQLEGVLDQHSTSPEVIDQSSTTPGTVPDCSVCFEELESGSGNTNGKKRACFRPCNHATICLDCAARIWRETKTCPICKATLTTVPEVIHL</sequence>
<keyword evidence="1" id="KW-0863">Zinc-finger</keyword>
<dbReference type="Gene3D" id="3.30.40.10">
    <property type="entry name" value="Zinc/RING finger domain, C3HC4 (zinc finger)"/>
    <property type="match status" value="1"/>
</dbReference>
<evidence type="ECO:0000256" key="1">
    <source>
        <dbReference type="PROSITE-ProRule" id="PRU00175"/>
    </source>
</evidence>